<feature type="domain" description="Methionyl/Leucyl tRNA synthetase" evidence="8">
    <location>
        <begin position="1"/>
        <end position="94"/>
    </location>
</feature>
<dbReference type="InterPro" id="IPR023458">
    <property type="entry name" value="Met-tRNA_ligase_1"/>
</dbReference>
<evidence type="ECO:0000256" key="5">
    <source>
        <dbReference type="ARBA" id="ARBA00023146"/>
    </source>
</evidence>
<evidence type="ECO:0000256" key="1">
    <source>
        <dbReference type="ARBA" id="ARBA00022598"/>
    </source>
</evidence>
<proteinExistence type="predicted"/>
<evidence type="ECO:0000256" key="2">
    <source>
        <dbReference type="ARBA" id="ARBA00022741"/>
    </source>
</evidence>
<keyword evidence="1" id="KW-0436">Ligase</keyword>
<sequence length="150" mass="16590">IAQDIFQRLLERGFLCSDTMDQLRCEACERFLADRFVEGCCPLCGYEEARGDQCDLCGKLINAVELKNPHCKICRATPVIRTSKHLFLELPKVSEGPGGGEGRGTGGGARIGRSAPLSPAAARRYNRGPRPHRPVRDFKSPFHLLLEPAR</sequence>
<accession>A0A401TLZ9</accession>
<dbReference type="PANTHER" id="PTHR45765">
    <property type="entry name" value="METHIONINE--TRNA LIGASE"/>
    <property type="match status" value="1"/>
</dbReference>
<dbReference type="GO" id="GO:0006431">
    <property type="term" value="P:methionyl-tRNA aminoacylation"/>
    <property type="evidence" value="ECO:0007669"/>
    <property type="project" value="TreeGrafter"/>
</dbReference>
<dbReference type="Proteomes" id="UP000287033">
    <property type="component" value="Unassembled WGS sequence"/>
</dbReference>
<feature type="region of interest" description="Disordered" evidence="7">
    <location>
        <begin position="91"/>
        <end position="140"/>
    </location>
</feature>
<keyword evidence="2" id="KW-0547">Nucleotide-binding</keyword>
<feature type="non-terminal residue" evidence="9">
    <location>
        <position position="150"/>
    </location>
</feature>
<dbReference type="Pfam" id="PF09334">
    <property type="entry name" value="tRNA-synt_1g"/>
    <property type="match status" value="1"/>
</dbReference>
<evidence type="ECO:0000256" key="6">
    <source>
        <dbReference type="ARBA" id="ARBA00047364"/>
    </source>
</evidence>
<dbReference type="GO" id="GO:0004825">
    <property type="term" value="F:methionine-tRNA ligase activity"/>
    <property type="evidence" value="ECO:0007669"/>
    <property type="project" value="UniProtKB-EC"/>
</dbReference>
<keyword evidence="5" id="KW-0030">Aminoacyl-tRNA synthetase</keyword>
<reference evidence="9 10" key="1">
    <citation type="journal article" date="2018" name="Nat. Ecol. Evol.">
        <title>Shark genomes provide insights into elasmobranch evolution and the origin of vertebrates.</title>
        <authorList>
            <person name="Hara Y"/>
            <person name="Yamaguchi K"/>
            <person name="Onimaru K"/>
            <person name="Kadota M"/>
            <person name="Koyanagi M"/>
            <person name="Keeley SD"/>
            <person name="Tatsumi K"/>
            <person name="Tanaka K"/>
            <person name="Motone F"/>
            <person name="Kageyama Y"/>
            <person name="Nozu R"/>
            <person name="Adachi N"/>
            <person name="Nishimura O"/>
            <person name="Nakagawa R"/>
            <person name="Tanegashima C"/>
            <person name="Kiyatake I"/>
            <person name="Matsumoto R"/>
            <person name="Murakumo K"/>
            <person name="Nishida K"/>
            <person name="Terakita A"/>
            <person name="Kuratani S"/>
            <person name="Sato K"/>
            <person name="Hyodo S Kuraku.S."/>
        </authorList>
    </citation>
    <scope>NUCLEOTIDE SEQUENCE [LARGE SCALE GENOMIC DNA]</scope>
</reference>
<organism evidence="9 10">
    <name type="scientific">Chiloscyllium punctatum</name>
    <name type="common">Brownbanded bambooshark</name>
    <name type="synonym">Hemiscyllium punctatum</name>
    <dbReference type="NCBI Taxonomy" id="137246"/>
    <lineage>
        <taxon>Eukaryota</taxon>
        <taxon>Metazoa</taxon>
        <taxon>Chordata</taxon>
        <taxon>Craniata</taxon>
        <taxon>Vertebrata</taxon>
        <taxon>Chondrichthyes</taxon>
        <taxon>Elasmobranchii</taxon>
        <taxon>Galeomorphii</taxon>
        <taxon>Galeoidea</taxon>
        <taxon>Orectolobiformes</taxon>
        <taxon>Hemiscylliidae</taxon>
        <taxon>Chiloscyllium</taxon>
    </lineage>
</organism>
<evidence type="ECO:0000256" key="3">
    <source>
        <dbReference type="ARBA" id="ARBA00022840"/>
    </source>
</evidence>
<evidence type="ECO:0000259" key="8">
    <source>
        <dbReference type="Pfam" id="PF09334"/>
    </source>
</evidence>
<name>A0A401TLZ9_CHIPU</name>
<evidence type="ECO:0000256" key="7">
    <source>
        <dbReference type="SAM" id="MobiDB-lite"/>
    </source>
</evidence>
<dbReference type="InterPro" id="IPR029038">
    <property type="entry name" value="MetRS_Zn"/>
</dbReference>
<dbReference type="GO" id="GO:0017101">
    <property type="term" value="C:aminoacyl-tRNA synthetase multienzyme complex"/>
    <property type="evidence" value="ECO:0007669"/>
    <property type="project" value="TreeGrafter"/>
</dbReference>
<dbReference type="Gene3D" id="2.170.220.10">
    <property type="match status" value="1"/>
</dbReference>
<dbReference type="AlphaFoldDB" id="A0A401TLZ9"/>
<dbReference type="OrthoDB" id="5844513at2759"/>
<protein>
    <recommendedName>
        <fullName evidence="8">Methionyl/Leucyl tRNA synthetase domain-containing protein</fullName>
    </recommendedName>
</protein>
<dbReference type="InterPro" id="IPR015413">
    <property type="entry name" value="Methionyl/Leucyl_tRNA_Synth"/>
</dbReference>
<dbReference type="SUPFAM" id="SSF57770">
    <property type="entry name" value="Methionyl-tRNA synthetase (MetRS), Zn-domain"/>
    <property type="match status" value="1"/>
</dbReference>
<keyword evidence="3" id="KW-0067">ATP-binding</keyword>
<keyword evidence="4" id="KW-0648">Protein biosynthesis</keyword>
<dbReference type="SUPFAM" id="SSF52374">
    <property type="entry name" value="Nucleotidylyl transferase"/>
    <property type="match status" value="1"/>
</dbReference>
<feature type="compositionally biased region" description="Basic residues" evidence="7">
    <location>
        <begin position="124"/>
        <end position="133"/>
    </location>
</feature>
<evidence type="ECO:0000313" key="9">
    <source>
        <dbReference type="EMBL" id="GCC43643.1"/>
    </source>
</evidence>
<dbReference type="STRING" id="137246.A0A401TLZ9"/>
<evidence type="ECO:0000256" key="4">
    <source>
        <dbReference type="ARBA" id="ARBA00022917"/>
    </source>
</evidence>
<evidence type="ECO:0000313" key="10">
    <source>
        <dbReference type="Proteomes" id="UP000287033"/>
    </source>
</evidence>
<keyword evidence="10" id="KW-1185">Reference proteome</keyword>
<feature type="compositionally biased region" description="Low complexity" evidence="7">
    <location>
        <begin position="111"/>
        <end position="123"/>
    </location>
</feature>
<dbReference type="GO" id="GO:0005524">
    <property type="term" value="F:ATP binding"/>
    <property type="evidence" value="ECO:0007669"/>
    <property type="project" value="UniProtKB-KW"/>
</dbReference>
<dbReference type="PANTHER" id="PTHR45765:SF1">
    <property type="entry name" value="METHIONINE--TRNA LIGASE, CYTOPLASMIC"/>
    <property type="match status" value="1"/>
</dbReference>
<comment type="caution">
    <text evidence="9">The sequence shown here is derived from an EMBL/GenBank/DDBJ whole genome shotgun (WGS) entry which is preliminary data.</text>
</comment>
<dbReference type="EMBL" id="BEZZ01115105">
    <property type="protein sequence ID" value="GCC43643.1"/>
    <property type="molecule type" value="Genomic_DNA"/>
</dbReference>
<comment type="catalytic activity">
    <reaction evidence="6">
        <text>tRNA(Met) + L-methionine + ATP = L-methionyl-tRNA(Met) + AMP + diphosphate</text>
        <dbReference type="Rhea" id="RHEA:13481"/>
        <dbReference type="Rhea" id="RHEA-COMP:9667"/>
        <dbReference type="Rhea" id="RHEA-COMP:9698"/>
        <dbReference type="ChEBI" id="CHEBI:30616"/>
        <dbReference type="ChEBI" id="CHEBI:33019"/>
        <dbReference type="ChEBI" id="CHEBI:57844"/>
        <dbReference type="ChEBI" id="CHEBI:78442"/>
        <dbReference type="ChEBI" id="CHEBI:78530"/>
        <dbReference type="ChEBI" id="CHEBI:456215"/>
        <dbReference type="EC" id="6.1.1.10"/>
    </reaction>
</comment>
<dbReference type="GO" id="GO:0005829">
    <property type="term" value="C:cytosol"/>
    <property type="evidence" value="ECO:0007669"/>
    <property type="project" value="TreeGrafter"/>
</dbReference>
<feature type="compositionally biased region" description="Gly residues" evidence="7">
    <location>
        <begin position="96"/>
        <end position="110"/>
    </location>
</feature>
<feature type="non-terminal residue" evidence="9">
    <location>
        <position position="1"/>
    </location>
</feature>
<gene>
    <name evidence="9" type="ORF">chiPu_0027833</name>
</gene>